<comment type="caution">
    <text evidence="1">The sequence shown here is derived from an EMBL/GenBank/DDBJ whole genome shotgun (WGS) entry which is preliminary data.</text>
</comment>
<evidence type="ECO:0000313" key="1">
    <source>
        <dbReference type="EMBL" id="KAJ7223403.1"/>
    </source>
</evidence>
<dbReference type="Proteomes" id="UP001219525">
    <property type="component" value="Unassembled WGS sequence"/>
</dbReference>
<dbReference type="EMBL" id="JARJCW010000006">
    <property type="protein sequence ID" value="KAJ7223403.1"/>
    <property type="molecule type" value="Genomic_DNA"/>
</dbReference>
<keyword evidence="2" id="KW-1185">Reference proteome</keyword>
<gene>
    <name evidence="1" type="ORF">GGX14DRAFT_658065</name>
</gene>
<proteinExistence type="predicted"/>
<accession>A0AAD7E2C3</accession>
<dbReference type="AlphaFoldDB" id="A0AAD7E2C3"/>
<evidence type="ECO:0000313" key="2">
    <source>
        <dbReference type="Proteomes" id="UP001219525"/>
    </source>
</evidence>
<name>A0AAD7E2C3_9AGAR</name>
<sequence length="266" mass="29366">MIMSEIATCGNKNQHTNMNQIHFIFVQRGHPYGAYGNEDKIGAKAPVPYSVGFCGAGIVEVEPSKTPWWYETSSGGHVQYEQTMSKYVEHRPVITSLTLSLAPRTSASLRDHAQDLYEAPRAHATTFETPAKYPSCRRSVAIVQEFLQPMSSPSSWSNGSITKTKPSRVADTANISSRLCSHFNYPGPLAASPAVHSAQPGLGRERWSTCNAIVQAYASQRLHDLLVHWLHPNGTAIGHGNIPQPLQRPYLPPMTIVHRYILHSSP</sequence>
<organism evidence="1 2">
    <name type="scientific">Mycena pura</name>
    <dbReference type="NCBI Taxonomy" id="153505"/>
    <lineage>
        <taxon>Eukaryota</taxon>
        <taxon>Fungi</taxon>
        <taxon>Dikarya</taxon>
        <taxon>Basidiomycota</taxon>
        <taxon>Agaricomycotina</taxon>
        <taxon>Agaricomycetes</taxon>
        <taxon>Agaricomycetidae</taxon>
        <taxon>Agaricales</taxon>
        <taxon>Marasmiineae</taxon>
        <taxon>Mycenaceae</taxon>
        <taxon>Mycena</taxon>
    </lineage>
</organism>
<protein>
    <submittedName>
        <fullName evidence="1">Uncharacterized protein</fullName>
    </submittedName>
</protein>
<reference evidence="1" key="1">
    <citation type="submission" date="2023-03" db="EMBL/GenBank/DDBJ databases">
        <title>Massive genome expansion in bonnet fungi (Mycena s.s.) driven by repeated elements and novel gene families across ecological guilds.</title>
        <authorList>
            <consortium name="Lawrence Berkeley National Laboratory"/>
            <person name="Harder C.B."/>
            <person name="Miyauchi S."/>
            <person name="Viragh M."/>
            <person name="Kuo A."/>
            <person name="Thoen E."/>
            <person name="Andreopoulos B."/>
            <person name="Lu D."/>
            <person name="Skrede I."/>
            <person name="Drula E."/>
            <person name="Henrissat B."/>
            <person name="Morin E."/>
            <person name="Kohler A."/>
            <person name="Barry K."/>
            <person name="LaButti K."/>
            <person name="Morin E."/>
            <person name="Salamov A."/>
            <person name="Lipzen A."/>
            <person name="Mereny Z."/>
            <person name="Hegedus B."/>
            <person name="Baldrian P."/>
            <person name="Stursova M."/>
            <person name="Weitz H."/>
            <person name="Taylor A."/>
            <person name="Grigoriev I.V."/>
            <person name="Nagy L.G."/>
            <person name="Martin F."/>
            <person name="Kauserud H."/>
        </authorList>
    </citation>
    <scope>NUCLEOTIDE SEQUENCE</scope>
    <source>
        <strain evidence="1">9144</strain>
    </source>
</reference>